<feature type="compositionally biased region" description="Low complexity" evidence="1">
    <location>
        <begin position="264"/>
        <end position="290"/>
    </location>
</feature>
<dbReference type="Proteomes" id="UP000070544">
    <property type="component" value="Unassembled WGS sequence"/>
</dbReference>
<evidence type="ECO:0000313" key="3">
    <source>
        <dbReference type="EMBL" id="KXS16045.1"/>
    </source>
</evidence>
<dbReference type="CDD" id="cd17075">
    <property type="entry name" value="UBX1_UBXN9"/>
    <property type="match status" value="1"/>
</dbReference>
<dbReference type="PANTHER" id="PTHR46467:SF1">
    <property type="entry name" value="TETHER CONTAINING UBX DOMAIN FOR GLUT4"/>
    <property type="match status" value="1"/>
</dbReference>
<evidence type="ECO:0000259" key="2">
    <source>
        <dbReference type="Pfam" id="PF11470"/>
    </source>
</evidence>
<dbReference type="SUPFAM" id="SSF54236">
    <property type="entry name" value="Ubiquitin-like"/>
    <property type="match status" value="2"/>
</dbReference>
<feature type="compositionally biased region" description="Pro residues" evidence="1">
    <location>
        <begin position="291"/>
        <end position="306"/>
    </location>
</feature>
<sequence length="649" mass="69082">MTSNVVVVLPDNRRHIVKVTPSTQLSSIVEQVATKFRLTSSSYTLKHGKTTLDLSLPIRFANLASGAKLDLIPSSASSRSSTSQPLPAAQVNIALQLEEGGRVTSQFPSDTTLWDVLLAFERISGRTLNLTRRQGVPPKDPSKPLWNAFSSLVDKDTPMYLQPVLIMLTSEFASIAALRSTTLARAGVSSGSASLRLLYRFSDKSLQDAIREMEAPLAGVSPTGGAVRTSEAANQLGQGTQQKTPTASSPPATERAPVEHRLRAAVSTSAPTSRPSTISTSATPSVATPAPISPPAPSAPPAPSIPPAVLAAQSTSEKDGDGDQRMEDSFPQASLTSNETPSPPQRPPVSPSIGSPSDRRVQASAPVEAPPPPSKEPAAPFVATAQQVTSTPPEPLAPLARNVKIFRTPAGSEGGMKIDLPPSFFTLTPAELRLLLAHKGRTTSSASSDAPLMTKSLRAAQHAREVEKRYEKYPRARVRVRMPGEWWVQAEFWSSESASALYALLDPMMQPLASYVLLSASTHPPSALARSGGPTILEAGLAPSGLVRLEWGAAGEGALSEEWRRKIEEMPDLAEYTAIGGTSAAVDASVIEAQARAHEAAERAETEREERARRALMEVERETQQREREQGSGGGPSAKPKWFKGIGGR</sequence>
<proteinExistence type="predicted"/>
<organism evidence="3 4">
    <name type="scientific">Gonapodya prolifera (strain JEL478)</name>
    <name type="common">Monoblepharis prolifera</name>
    <dbReference type="NCBI Taxonomy" id="1344416"/>
    <lineage>
        <taxon>Eukaryota</taxon>
        <taxon>Fungi</taxon>
        <taxon>Fungi incertae sedis</taxon>
        <taxon>Chytridiomycota</taxon>
        <taxon>Chytridiomycota incertae sedis</taxon>
        <taxon>Monoblepharidomycetes</taxon>
        <taxon>Monoblepharidales</taxon>
        <taxon>Gonapodyaceae</taxon>
        <taxon>Gonapodya</taxon>
    </lineage>
</organism>
<dbReference type="OrthoDB" id="440781at2759"/>
<feature type="compositionally biased region" description="Basic and acidic residues" evidence="1">
    <location>
        <begin position="316"/>
        <end position="328"/>
    </location>
</feature>
<dbReference type="AlphaFoldDB" id="A0A139AHZ2"/>
<dbReference type="PANTHER" id="PTHR46467">
    <property type="entry name" value="TETHER CONTAINING UBX DOMAIN FOR GLUT4"/>
    <property type="match status" value="1"/>
</dbReference>
<dbReference type="InterPro" id="IPR021569">
    <property type="entry name" value="TUG-UBL1"/>
</dbReference>
<dbReference type="GO" id="GO:0005737">
    <property type="term" value="C:cytoplasm"/>
    <property type="evidence" value="ECO:0007669"/>
    <property type="project" value="TreeGrafter"/>
</dbReference>
<dbReference type="CDD" id="cd16105">
    <property type="entry name" value="Ubl_ASPSCR1_like"/>
    <property type="match status" value="1"/>
</dbReference>
<feature type="region of interest" description="Disordered" evidence="1">
    <location>
        <begin position="232"/>
        <end position="378"/>
    </location>
</feature>
<dbReference type="EMBL" id="KQ965758">
    <property type="protein sequence ID" value="KXS16045.1"/>
    <property type="molecule type" value="Genomic_DNA"/>
</dbReference>
<keyword evidence="4" id="KW-1185">Reference proteome</keyword>
<feature type="domain" description="TUG ubiquitin-like" evidence="2">
    <location>
        <begin position="9"/>
        <end position="71"/>
    </location>
</feature>
<feature type="compositionally biased region" description="Pro residues" evidence="1">
    <location>
        <begin position="341"/>
        <end position="350"/>
    </location>
</feature>
<name>A0A139AHZ2_GONPJ</name>
<accession>A0A139AHZ2</accession>
<feature type="region of interest" description="Disordered" evidence="1">
    <location>
        <begin position="599"/>
        <end position="649"/>
    </location>
</feature>
<dbReference type="InterPro" id="IPR059238">
    <property type="entry name" value="UBX1_UBXN9"/>
</dbReference>
<dbReference type="GO" id="GO:0012506">
    <property type="term" value="C:vesicle membrane"/>
    <property type="evidence" value="ECO:0007669"/>
    <property type="project" value="TreeGrafter"/>
</dbReference>
<evidence type="ECO:0000313" key="4">
    <source>
        <dbReference type="Proteomes" id="UP000070544"/>
    </source>
</evidence>
<dbReference type="OMA" id="APKYDWG"/>
<reference evidence="3 4" key="1">
    <citation type="journal article" date="2015" name="Genome Biol. Evol.">
        <title>Phylogenomic analyses indicate that early fungi evolved digesting cell walls of algal ancestors of land plants.</title>
        <authorList>
            <person name="Chang Y."/>
            <person name="Wang S."/>
            <person name="Sekimoto S."/>
            <person name="Aerts A.L."/>
            <person name="Choi C."/>
            <person name="Clum A."/>
            <person name="LaButti K.M."/>
            <person name="Lindquist E.A."/>
            <person name="Yee Ngan C."/>
            <person name="Ohm R.A."/>
            <person name="Salamov A.A."/>
            <person name="Grigoriev I.V."/>
            <person name="Spatafora J.W."/>
            <person name="Berbee M.L."/>
        </authorList>
    </citation>
    <scope>NUCLEOTIDE SEQUENCE [LARGE SCALE GENOMIC DNA]</scope>
    <source>
        <strain evidence="3 4">JEL478</strain>
    </source>
</reference>
<dbReference type="InterPro" id="IPR029071">
    <property type="entry name" value="Ubiquitin-like_domsf"/>
</dbReference>
<evidence type="ECO:0000256" key="1">
    <source>
        <dbReference type="SAM" id="MobiDB-lite"/>
    </source>
</evidence>
<gene>
    <name evidence="3" type="ORF">M427DRAFT_31957</name>
</gene>
<dbReference type="Gene3D" id="3.10.20.90">
    <property type="entry name" value="Phosphatidylinositol 3-kinase Catalytic Subunit, Chain A, domain 1"/>
    <property type="match status" value="1"/>
</dbReference>
<dbReference type="STRING" id="1344416.A0A139AHZ2"/>
<dbReference type="GO" id="GO:0006886">
    <property type="term" value="P:intracellular protein transport"/>
    <property type="evidence" value="ECO:0007669"/>
    <property type="project" value="TreeGrafter"/>
</dbReference>
<dbReference type="GO" id="GO:0005634">
    <property type="term" value="C:nucleus"/>
    <property type="evidence" value="ECO:0007669"/>
    <property type="project" value="TreeGrafter"/>
</dbReference>
<feature type="compositionally biased region" description="Polar residues" evidence="1">
    <location>
        <begin position="232"/>
        <end position="251"/>
    </location>
</feature>
<dbReference type="Pfam" id="PF11470">
    <property type="entry name" value="TUG-UBL1"/>
    <property type="match status" value="1"/>
</dbReference>
<protein>
    <recommendedName>
        <fullName evidence="2">TUG ubiquitin-like domain-containing protein</fullName>
    </recommendedName>
</protein>
<feature type="compositionally biased region" description="Polar residues" evidence="1">
    <location>
        <begin position="331"/>
        <end position="340"/>
    </location>
</feature>
<feature type="compositionally biased region" description="Basic and acidic residues" evidence="1">
    <location>
        <begin position="599"/>
        <end position="630"/>
    </location>
</feature>